<name>A0A495J171_9SPHI</name>
<dbReference type="EMBL" id="RBKU01000001">
    <property type="protein sequence ID" value="RKR82462.1"/>
    <property type="molecule type" value="Genomic_DNA"/>
</dbReference>
<dbReference type="Proteomes" id="UP000268007">
    <property type="component" value="Unassembled WGS sequence"/>
</dbReference>
<feature type="transmembrane region" description="Helical" evidence="1">
    <location>
        <begin position="91"/>
        <end position="112"/>
    </location>
</feature>
<gene>
    <name evidence="2" type="ORF">BDD43_2643</name>
</gene>
<proteinExistence type="predicted"/>
<keyword evidence="1" id="KW-0472">Membrane</keyword>
<keyword evidence="3" id="KW-1185">Reference proteome</keyword>
<evidence type="ECO:0000313" key="3">
    <source>
        <dbReference type="Proteomes" id="UP000268007"/>
    </source>
</evidence>
<protein>
    <submittedName>
        <fullName evidence="2">Uncharacterized protein</fullName>
    </submittedName>
</protein>
<comment type="caution">
    <text evidence="2">The sequence shown here is derived from an EMBL/GenBank/DDBJ whole genome shotgun (WGS) entry which is preliminary data.</text>
</comment>
<evidence type="ECO:0000256" key="1">
    <source>
        <dbReference type="SAM" id="Phobius"/>
    </source>
</evidence>
<feature type="transmembrane region" description="Helical" evidence="1">
    <location>
        <begin position="44"/>
        <end position="62"/>
    </location>
</feature>
<dbReference type="OrthoDB" id="1453725at2"/>
<accession>A0A495J171</accession>
<feature type="transmembrane region" description="Helical" evidence="1">
    <location>
        <begin position="132"/>
        <end position="151"/>
    </location>
</feature>
<reference evidence="2 3" key="1">
    <citation type="submission" date="2018-10" db="EMBL/GenBank/DDBJ databases">
        <title>Genomic Encyclopedia of Archaeal and Bacterial Type Strains, Phase II (KMG-II): from individual species to whole genera.</title>
        <authorList>
            <person name="Goeker M."/>
        </authorList>
    </citation>
    <scope>NUCLEOTIDE SEQUENCE [LARGE SCALE GENOMIC DNA]</scope>
    <source>
        <strain evidence="2 3">DSM 18602</strain>
    </source>
</reference>
<keyword evidence="1" id="KW-0812">Transmembrane</keyword>
<evidence type="ECO:0000313" key="2">
    <source>
        <dbReference type="EMBL" id="RKR82462.1"/>
    </source>
</evidence>
<feature type="transmembrane region" description="Helical" evidence="1">
    <location>
        <begin position="9"/>
        <end position="32"/>
    </location>
</feature>
<dbReference type="AlphaFoldDB" id="A0A495J171"/>
<dbReference type="RefSeq" id="WP_121198061.1">
    <property type="nucleotide sequence ID" value="NZ_RBKU01000001.1"/>
</dbReference>
<sequence length="178" mass="19898">MSLRTLFSIVLKILGLLLIKDFLLAVFQILIVVFTMSPSLETCVLYAVVTVINGLLPYLFIFKSELIINVLKLDGGFDEDTIALNMHRSTMFGLCVIIVGGYMVASEVPVLVRLVFVIYQEKNELSATNPNVGYLLLSVAKIFVGLILMGFQRPIANLLEINRRHNTPAFDDEDEEAE</sequence>
<keyword evidence="1" id="KW-1133">Transmembrane helix</keyword>
<organism evidence="2 3">
    <name type="scientific">Mucilaginibacter gracilis</name>
    <dbReference type="NCBI Taxonomy" id="423350"/>
    <lineage>
        <taxon>Bacteria</taxon>
        <taxon>Pseudomonadati</taxon>
        <taxon>Bacteroidota</taxon>
        <taxon>Sphingobacteriia</taxon>
        <taxon>Sphingobacteriales</taxon>
        <taxon>Sphingobacteriaceae</taxon>
        <taxon>Mucilaginibacter</taxon>
    </lineage>
</organism>